<evidence type="ECO:0000313" key="1">
    <source>
        <dbReference type="EMBL" id="ETO72339.1"/>
    </source>
</evidence>
<sequence length="38" mass="4583">MAEKNPGSIWRFEKDDDWTFKRACFTPKHSDPRWKIGT</sequence>
<proteinExistence type="predicted"/>
<organism evidence="1 2">
    <name type="scientific">Phytophthora nicotianae P1976</name>
    <dbReference type="NCBI Taxonomy" id="1317066"/>
    <lineage>
        <taxon>Eukaryota</taxon>
        <taxon>Sar</taxon>
        <taxon>Stramenopiles</taxon>
        <taxon>Oomycota</taxon>
        <taxon>Peronosporomycetes</taxon>
        <taxon>Peronosporales</taxon>
        <taxon>Peronosporaceae</taxon>
        <taxon>Phytophthora</taxon>
    </lineage>
</organism>
<comment type="caution">
    <text evidence="1">The sequence shown here is derived from an EMBL/GenBank/DDBJ whole genome shotgun (WGS) entry which is preliminary data.</text>
</comment>
<reference evidence="1 2" key="1">
    <citation type="submission" date="2013-11" db="EMBL/GenBank/DDBJ databases">
        <title>The Genome Sequence of Phytophthora parasitica P1976.</title>
        <authorList>
            <consortium name="The Broad Institute Genomics Platform"/>
            <person name="Russ C."/>
            <person name="Tyler B."/>
            <person name="Panabieres F."/>
            <person name="Shan W."/>
            <person name="Tripathy S."/>
            <person name="Grunwald N."/>
            <person name="Machado M."/>
            <person name="Johnson C.S."/>
            <person name="Walker B."/>
            <person name="Young S."/>
            <person name="Zeng Q."/>
            <person name="Gargeya S."/>
            <person name="Fitzgerald M."/>
            <person name="Haas B."/>
            <person name="Abouelleil A."/>
            <person name="Allen A.W."/>
            <person name="Alvarado L."/>
            <person name="Arachchi H.M."/>
            <person name="Berlin A.M."/>
            <person name="Chapman S.B."/>
            <person name="Gainer-Dewar J."/>
            <person name="Goldberg J."/>
            <person name="Griggs A."/>
            <person name="Gujja S."/>
            <person name="Hansen M."/>
            <person name="Howarth C."/>
            <person name="Imamovic A."/>
            <person name="Ireland A."/>
            <person name="Larimer J."/>
            <person name="McCowan C."/>
            <person name="Murphy C."/>
            <person name="Pearson M."/>
            <person name="Poon T.W."/>
            <person name="Priest M."/>
            <person name="Roberts A."/>
            <person name="Saif S."/>
            <person name="Shea T."/>
            <person name="Sisk P."/>
            <person name="Sykes S."/>
            <person name="Wortman J."/>
            <person name="Nusbaum C."/>
            <person name="Birren B."/>
        </authorList>
    </citation>
    <scope>NUCLEOTIDE SEQUENCE [LARGE SCALE GENOMIC DNA]</scope>
    <source>
        <strain evidence="1 2">P1976</strain>
    </source>
</reference>
<dbReference type="EMBL" id="ANJA01002074">
    <property type="protein sequence ID" value="ETO72339.1"/>
    <property type="molecule type" value="Genomic_DNA"/>
</dbReference>
<accession>A0A081A0C8</accession>
<name>A0A081A0C8_PHYNI</name>
<dbReference type="AlphaFoldDB" id="A0A081A0C8"/>
<evidence type="ECO:0000313" key="2">
    <source>
        <dbReference type="Proteomes" id="UP000028582"/>
    </source>
</evidence>
<gene>
    <name evidence="1" type="ORF">F444_11529</name>
</gene>
<protein>
    <submittedName>
        <fullName evidence="1">Uncharacterized protein</fullName>
    </submittedName>
</protein>
<dbReference type="Proteomes" id="UP000028582">
    <property type="component" value="Unassembled WGS sequence"/>
</dbReference>